<organism evidence="1 2">
    <name type="scientific">Bacillus cytotoxicus</name>
    <dbReference type="NCBI Taxonomy" id="580165"/>
    <lineage>
        <taxon>Bacteria</taxon>
        <taxon>Bacillati</taxon>
        <taxon>Bacillota</taxon>
        <taxon>Bacilli</taxon>
        <taxon>Bacillales</taxon>
        <taxon>Bacillaceae</taxon>
        <taxon>Bacillus</taxon>
        <taxon>Bacillus cereus group</taxon>
    </lineage>
</organism>
<proteinExistence type="predicted"/>
<dbReference type="EMBL" id="JAMBOP010000015">
    <property type="protein sequence ID" value="MCM3736796.1"/>
    <property type="molecule type" value="Genomic_DNA"/>
</dbReference>
<accession>A0ACC6A7C6</accession>
<comment type="caution">
    <text evidence="1">The sequence shown here is derived from an EMBL/GenBank/DDBJ whole genome shotgun (WGS) entry which is preliminary data.</text>
</comment>
<sequence>MENIPQILQEKIGFLQCANRIEKISKGYSPDEKYVVYSDDEKFLLRIGDLEGYERKKNEFQILQRMQGYDVKSPEPIEIGIIDELNSCYTIYSFIEGVDAKEALTVLTDQEQYKIGIEAGEQLSRMYLLEAPVHIKSWYEQAMQKHYRYLDAYKESGIKIENDQKVINFIEKNKYLLKERPNRFQHDDFHLQNIIVNNNRYAGVIDFNNFDWGDPIHDFVKIALFQRNESIPFSIGQIQGYFNYNVPEDFWMLYSIYAGMVIFSSVMWSLRFAPHQLDEMIGRLHNILEDHKGFEVVKPLWYEPHMFLDEK</sequence>
<keyword evidence="2" id="KW-1185">Reference proteome</keyword>
<evidence type="ECO:0000313" key="1">
    <source>
        <dbReference type="EMBL" id="MCM3736796.1"/>
    </source>
</evidence>
<dbReference type="Proteomes" id="UP001202289">
    <property type="component" value="Unassembled WGS sequence"/>
</dbReference>
<evidence type="ECO:0000313" key="2">
    <source>
        <dbReference type="Proteomes" id="UP001202289"/>
    </source>
</evidence>
<reference evidence="1" key="1">
    <citation type="submission" date="2022-05" db="EMBL/GenBank/DDBJ databases">
        <title>Comparative Genomics of Spacecraft Associated Microbes.</title>
        <authorList>
            <person name="Tran M.T."/>
            <person name="Wright A."/>
            <person name="Seuylemezian A."/>
            <person name="Eisen J."/>
            <person name="Coil D."/>
        </authorList>
    </citation>
    <scope>NUCLEOTIDE SEQUENCE</scope>
    <source>
        <strain evidence="1">FAIRING 10M-2.2</strain>
    </source>
</reference>
<protein>
    <submittedName>
        <fullName evidence="1">Aminoglycoside phosphotransferase family protein</fullName>
    </submittedName>
</protein>
<name>A0ACC6A7C6_9BACI</name>
<gene>
    <name evidence="1" type="ORF">M3215_13465</name>
</gene>